<protein>
    <submittedName>
        <fullName evidence="6">Uncharacterized protein</fullName>
    </submittedName>
</protein>
<dbReference type="Pfam" id="PF03619">
    <property type="entry name" value="Solute_trans_a"/>
    <property type="match status" value="1"/>
</dbReference>
<gene>
    <name evidence="6" type="ORF">K469DRAFT_55088</name>
</gene>
<feature type="transmembrane region" description="Helical" evidence="5">
    <location>
        <begin position="15"/>
        <end position="35"/>
    </location>
</feature>
<proteinExistence type="predicted"/>
<evidence type="ECO:0000256" key="2">
    <source>
        <dbReference type="ARBA" id="ARBA00022692"/>
    </source>
</evidence>
<feature type="transmembrane region" description="Helical" evidence="5">
    <location>
        <begin position="55"/>
        <end position="75"/>
    </location>
</feature>
<accession>A0A6A6DBY9</accession>
<evidence type="ECO:0000256" key="1">
    <source>
        <dbReference type="ARBA" id="ARBA00004141"/>
    </source>
</evidence>
<dbReference type="Proteomes" id="UP000800200">
    <property type="component" value="Unassembled WGS sequence"/>
</dbReference>
<name>A0A6A6DBY9_9PEZI</name>
<sequence length="157" mass="17305">MRSQLRPHKAMPKLFAFKGIIGLSVLQRFIINILVSTDVVNSSKIMTYHNITVGLPNLVLACEMPLFAIWLLFSYSASPYKNTKLATNQGHLKALAQALDLRDILSAFVRGPVRLLREQKGYGKANNIRLMNGPPSYENMESGIAGRDGHATVHSGA</sequence>
<dbReference type="GO" id="GO:0016020">
    <property type="term" value="C:membrane"/>
    <property type="evidence" value="ECO:0007669"/>
    <property type="project" value="UniProtKB-SubCell"/>
</dbReference>
<evidence type="ECO:0000313" key="6">
    <source>
        <dbReference type="EMBL" id="KAF2175729.1"/>
    </source>
</evidence>
<organism evidence="6 7">
    <name type="scientific">Zopfia rhizophila CBS 207.26</name>
    <dbReference type="NCBI Taxonomy" id="1314779"/>
    <lineage>
        <taxon>Eukaryota</taxon>
        <taxon>Fungi</taxon>
        <taxon>Dikarya</taxon>
        <taxon>Ascomycota</taxon>
        <taxon>Pezizomycotina</taxon>
        <taxon>Dothideomycetes</taxon>
        <taxon>Dothideomycetes incertae sedis</taxon>
        <taxon>Zopfiaceae</taxon>
        <taxon>Zopfia</taxon>
    </lineage>
</organism>
<evidence type="ECO:0000256" key="3">
    <source>
        <dbReference type="ARBA" id="ARBA00022989"/>
    </source>
</evidence>
<keyword evidence="2 5" id="KW-0812">Transmembrane</keyword>
<evidence type="ECO:0000256" key="4">
    <source>
        <dbReference type="ARBA" id="ARBA00023136"/>
    </source>
</evidence>
<reference evidence="6" key="1">
    <citation type="journal article" date="2020" name="Stud. Mycol.">
        <title>101 Dothideomycetes genomes: a test case for predicting lifestyles and emergence of pathogens.</title>
        <authorList>
            <person name="Haridas S."/>
            <person name="Albert R."/>
            <person name="Binder M."/>
            <person name="Bloem J."/>
            <person name="Labutti K."/>
            <person name="Salamov A."/>
            <person name="Andreopoulos B."/>
            <person name="Baker S."/>
            <person name="Barry K."/>
            <person name="Bills G."/>
            <person name="Bluhm B."/>
            <person name="Cannon C."/>
            <person name="Castanera R."/>
            <person name="Culley D."/>
            <person name="Daum C."/>
            <person name="Ezra D."/>
            <person name="Gonzalez J."/>
            <person name="Henrissat B."/>
            <person name="Kuo A."/>
            <person name="Liang C."/>
            <person name="Lipzen A."/>
            <person name="Lutzoni F."/>
            <person name="Magnuson J."/>
            <person name="Mondo S."/>
            <person name="Nolan M."/>
            <person name="Ohm R."/>
            <person name="Pangilinan J."/>
            <person name="Park H.-J."/>
            <person name="Ramirez L."/>
            <person name="Alfaro M."/>
            <person name="Sun H."/>
            <person name="Tritt A."/>
            <person name="Yoshinaga Y."/>
            <person name="Zwiers L.-H."/>
            <person name="Turgeon B."/>
            <person name="Goodwin S."/>
            <person name="Spatafora J."/>
            <person name="Crous P."/>
            <person name="Grigoriev I."/>
        </authorList>
    </citation>
    <scope>NUCLEOTIDE SEQUENCE</scope>
    <source>
        <strain evidence="6">CBS 207.26</strain>
    </source>
</reference>
<dbReference type="AlphaFoldDB" id="A0A6A6DBY9"/>
<keyword evidence="4 5" id="KW-0472">Membrane</keyword>
<keyword evidence="3 5" id="KW-1133">Transmembrane helix</keyword>
<evidence type="ECO:0000256" key="5">
    <source>
        <dbReference type="SAM" id="Phobius"/>
    </source>
</evidence>
<dbReference type="EMBL" id="ML994726">
    <property type="protein sequence ID" value="KAF2175729.1"/>
    <property type="molecule type" value="Genomic_DNA"/>
</dbReference>
<comment type="subcellular location">
    <subcellularLocation>
        <location evidence="1">Membrane</location>
        <topology evidence="1">Multi-pass membrane protein</topology>
    </subcellularLocation>
</comment>
<keyword evidence="7" id="KW-1185">Reference proteome</keyword>
<dbReference type="PANTHER" id="PTHR23423">
    <property type="entry name" value="ORGANIC SOLUTE TRANSPORTER-RELATED"/>
    <property type="match status" value="1"/>
</dbReference>
<dbReference type="InterPro" id="IPR005178">
    <property type="entry name" value="Ostalpha/TMEM184C"/>
</dbReference>
<evidence type="ECO:0000313" key="7">
    <source>
        <dbReference type="Proteomes" id="UP000800200"/>
    </source>
</evidence>
<dbReference type="OrthoDB" id="5348404at2759"/>